<sequence>MENALQYFLDSTEGTPIIAGIKNDEWLKACKESSCDIVYILYGDVCSIADIVEEVKEAGKMAVVHVDLITGLSTRDISVDFIKKYTKADGIISTKPFLIKRANELGLFTVQRFFMIDAITYANIKKHVKENNPDVVEIMPAGLTKMIRYVLEQVDKPLVASGLVLDQEDVMGALKAGAIAVSTTNMEVWKLNE</sequence>
<dbReference type="SUPFAM" id="SSF110391">
    <property type="entry name" value="GlpP-like"/>
    <property type="match status" value="1"/>
</dbReference>
<dbReference type="Proteomes" id="UP001523566">
    <property type="component" value="Unassembled WGS sequence"/>
</dbReference>
<gene>
    <name evidence="1" type="ORF">NK125_03120</name>
</gene>
<dbReference type="EMBL" id="JAMZFW010000003">
    <property type="protein sequence ID" value="MCP1101403.1"/>
    <property type="molecule type" value="Genomic_DNA"/>
</dbReference>
<dbReference type="InterPro" id="IPR013785">
    <property type="entry name" value="Aldolase_TIM"/>
</dbReference>
<organism evidence="1 2">
    <name type="scientific">Aequitasia blattaphilus</name>
    <dbReference type="NCBI Taxonomy" id="2949332"/>
    <lineage>
        <taxon>Bacteria</taxon>
        <taxon>Bacillati</taxon>
        <taxon>Bacillota</taxon>
        <taxon>Clostridia</taxon>
        <taxon>Lachnospirales</taxon>
        <taxon>Lachnospiraceae</taxon>
        <taxon>Aequitasia</taxon>
    </lineage>
</organism>
<name>A0ABT1E6L4_9FIRM</name>
<dbReference type="PANTHER" id="PTHR35787">
    <property type="entry name" value="GLYCEROL UPTAKE OPERON ANTITERMINATOR REGULATORY PROTEIN"/>
    <property type="match status" value="1"/>
</dbReference>
<comment type="caution">
    <text evidence="1">The sequence shown here is derived from an EMBL/GenBank/DDBJ whole genome shotgun (WGS) entry which is preliminary data.</text>
</comment>
<proteinExistence type="predicted"/>
<reference evidence="1 2" key="1">
    <citation type="journal article" date="2022" name="Genome Biol. Evol.">
        <title>Host diet, physiology and behaviors set the stage for Lachnospiraceae cladogenesis.</title>
        <authorList>
            <person name="Vera-Ponce De Leon A."/>
            <person name="Schneider M."/>
            <person name="Jahnes B.C."/>
            <person name="Sadowski V."/>
            <person name="Camuy-Velez L.A."/>
            <person name="Duan J."/>
            <person name="Sabree Z.L."/>
        </authorList>
    </citation>
    <scope>NUCLEOTIDE SEQUENCE [LARGE SCALE GENOMIC DNA]</scope>
    <source>
        <strain evidence="1 2">PAL113</strain>
    </source>
</reference>
<dbReference type="Pfam" id="PF04309">
    <property type="entry name" value="G3P_antiterm"/>
    <property type="match status" value="1"/>
</dbReference>
<dbReference type="PIRSF" id="PIRSF016897">
    <property type="entry name" value="GlpP"/>
    <property type="match status" value="1"/>
</dbReference>
<dbReference type="PANTHER" id="PTHR35787:SF1">
    <property type="entry name" value="GLYCEROL UPTAKE OPERON ANTITERMINATOR REGULATORY PROTEIN"/>
    <property type="match status" value="1"/>
</dbReference>
<dbReference type="RefSeq" id="WP_262065188.1">
    <property type="nucleotide sequence ID" value="NZ_JAMXOD010000003.1"/>
</dbReference>
<accession>A0ABT1E6L4</accession>
<keyword evidence="2" id="KW-1185">Reference proteome</keyword>
<evidence type="ECO:0000313" key="1">
    <source>
        <dbReference type="EMBL" id="MCP1101403.1"/>
    </source>
</evidence>
<dbReference type="Gene3D" id="3.20.20.70">
    <property type="entry name" value="Aldolase class I"/>
    <property type="match status" value="1"/>
</dbReference>
<dbReference type="InterPro" id="IPR006699">
    <property type="entry name" value="GlpP"/>
</dbReference>
<protein>
    <submittedName>
        <fullName evidence="1">Glycerol-3-phosphate responsive antiterminator</fullName>
    </submittedName>
</protein>
<evidence type="ECO:0000313" key="2">
    <source>
        <dbReference type="Proteomes" id="UP001523566"/>
    </source>
</evidence>